<dbReference type="EMBL" id="BAAAQM010000031">
    <property type="protein sequence ID" value="GAA1983576.1"/>
    <property type="molecule type" value="Genomic_DNA"/>
</dbReference>
<accession>A0ABP5DPQ1</accession>
<dbReference type="Pfam" id="PF04122">
    <property type="entry name" value="CW_binding_2"/>
    <property type="match status" value="1"/>
</dbReference>
<proteinExistence type="predicted"/>
<name>A0ABP5DPQ1_9ACTN</name>
<sequence length="183" mass="18853">MPAAPAAYLAAHAGPDTQLVGVGSQGAAALRTRFPASRVQVAAGRTGSRPAVAQTFFTGVQAPHTVGLATGHNWPDALAGGALLEADSGPLLLADKATTPGPEARYLRTEAAAINEVVVNGGTGVVPAAAAADLGDMVSVFGQWNYPSTTGAPRRCRSGKAYKLIRINRTRMRVLILDHPAHR</sequence>
<keyword evidence="2" id="KW-1185">Reference proteome</keyword>
<dbReference type="Proteomes" id="UP001499854">
    <property type="component" value="Unassembled WGS sequence"/>
</dbReference>
<protein>
    <submittedName>
        <fullName evidence="1">Uncharacterized protein</fullName>
    </submittedName>
</protein>
<comment type="caution">
    <text evidence="1">The sequence shown here is derived from an EMBL/GenBank/DDBJ whole genome shotgun (WGS) entry which is preliminary data.</text>
</comment>
<dbReference type="InterPro" id="IPR007253">
    <property type="entry name" value="Cell_wall-bd_2"/>
</dbReference>
<reference evidence="2" key="1">
    <citation type="journal article" date="2019" name="Int. J. Syst. Evol. Microbiol.">
        <title>The Global Catalogue of Microorganisms (GCM) 10K type strain sequencing project: providing services to taxonomists for standard genome sequencing and annotation.</title>
        <authorList>
            <consortium name="The Broad Institute Genomics Platform"/>
            <consortium name="The Broad Institute Genome Sequencing Center for Infectious Disease"/>
            <person name="Wu L."/>
            <person name="Ma J."/>
        </authorList>
    </citation>
    <scope>NUCLEOTIDE SEQUENCE [LARGE SCALE GENOMIC DNA]</scope>
    <source>
        <strain evidence="2">JCM 16013</strain>
    </source>
</reference>
<evidence type="ECO:0000313" key="1">
    <source>
        <dbReference type="EMBL" id="GAA1983576.1"/>
    </source>
</evidence>
<organism evidence="1 2">
    <name type="scientific">Catenulispora subtropica</name>
    <dbReference type="NCBI Taxonomy" id="450798"/>
    <lineage>
        <taxon>Bacteria</taxon>
        <taxon>Bacillati</taxon>
        <taxon>Actinomycetota</taxon>
        <taxon>Actinomycetes</taxon>
        <taxon>Catenulisporales</taxon>
        <taxon>Catenulisporaceae</taxon>
        <taxon>Catenulispora</taxon>
    </lineage>
</organism>
<evidence type="ECO:0000313" key="2">
    <source>
        <dbReference type="Proteomes" id="UP001499854"/>
    </source>
</evidence>
<gene>
    <name evidence="1" type="ORF">GCM10009838_51680</name>
</gene>